<evidence type="ECO:0000313" key="3">
    <source>
        <dbReference type="Proteomes" id="UP000017836"/>
    </source>
</evidence>
<keyword evidence="3" id="KW-1185">Reference proteome</keyword>
<protein>
    <submittedName>
        <fullName evidence="2">Uncharacterized protein</fullName>
    </submittedName>
</protein>
<dbReference type="Gramene" id="ERN00214">
    <property type="protein sequence ID" value="ERN00214"/>
    <property type="gene ID" value="AMTR_s00111p00106630"/>
</dbReference>
<accession>W1NY01</accession>
<evidence type="ECO:0000313" key="2">
    <source>
        <dbReference type="EMBL" id="ERN00214.1"/>
    </source>
</evidence>
<reference evidence="3" key="1">
    <citation type="journal article" date="2013" name="Science">
        <title>The Amborella genome and the evolution of flowering plants.</title>
        <authorList>
            <consortium name="Amborella Genome Project"/>
        </authorList>
    </citation>
    <scope>NUCLEOTIDE SEQUENCE [LARGE SCALE GENOMIC DNA]</scope>
</reference>
<organism evidence="2 3">
    <name type="scientific">Amborella trichopoda</name>
    <dbReference type="NCBI Taxonomy" id="13333"/>
    <lineage>
        <taxon>Eukaryota</taxon>
        <taxon>Viridiplantae</taxon>
        <taxon>Streptophyta</taxon>
        <taxon>Embryophyta</taxon>
        <taxon>Tracheophyta</taxon>
        <taxon>Spermatophyta</taxon>
        <taxon>Magnoliopsida</taxon>
        <taxon>Amborellales</taxon>
        <taxon>Amborellaceae</taxon>
        <taxon>Amborella</taxon>
    </lineage>
</organism>
<dbReference type="EMBL" id="KI394940">
    <property type="protein sequence ID" value="ERN00214.1"/>
    <property type="molecule type" value="Genomic_DNA"/>
</dbReference>
<name>W1NY01_AMBTC</name>
<gene>
    <name evidence="2" type="ORF">AMTR_s00111p00106630</name>
</gene>
<evidence type="ECO:0000256" key="1">
    <source>
        <dbReference type="SAM" id="MobiDB-lite"/>
    </source>
</evidence>
<dbReference type="AlphaFoldDB" id="W1NY01"/>
<feature type="region of interest" description="Disordered" evidence="1">
    <location>
        <begin position="22"/>
        <end position="81"/>
    </location>
</feature>
<dbReference type="Proteomes" id="UP000017836">
    <property type="component" value="Unassembled WGS sequence"/>
</dbReference>
<dbReference type="HOGENOM" id="CLU_1770569_0_0_1"/>
<sequence>MGDSGWTQTSLALSTLALHSWRTRDDRKSYPDQQLGGNHQALLGSPEPSLALKGPKRPGQEKNNKKKRLRTRRDEPARPCHIASPDLTRTCPRAMVAWPWLDPKAIFCDPSPSLLRSSKVELHQCAHSNLNRQCTIRIQYSQSRLPF</sequence>
<proteinExistence type="predicted"/>